<evidence type="ECO:0000256" key="8">
    <source>
        <dbReference type="ARBA" id="ARBA00048336"/>
    </source>
</evidence>
<dbReference type="Proteomes" id="UP000627984">
    <property type="component" value="Unassembled WGS sequence"/>
</dbReference>
<dbReference type="PROSITE" id="PS51746">
    <property type="entry name" value="PPM_2"/>
    <property type="match status" value="1"/>
</dbReference>
<comment type="cofactor">
    <cofactor evidence="1">
        <name>Mn(2+)</name>
        <dbReference type="ChEBI" id="CHEBI:29035"/>
    </cofactor>
</comment>
<dbReference type="SMART" id="SM00332">
    <property type="entry name" value="PP2Cc"/>
    <property type="match status" value="1"/>
</dbReference>
<evidence type="ECO:0000256" key="5">
    <source>
        <dbReference type="ARBA" id="ARBA00022912"/>
    </source>
</evidence>
<dbReference type="SUPFAM" id="SSF81606">
    <property type="entry name" value="PP2C-like"/>
    <property type="match status" value="1"/>
</dbReference>
<keyword evidence="4" id="KW-0378">Hydrolase</keyword>
<evidence type="ECO:0000256" key="11">
    <source>
        <dbReference type="ARBA" id="ARBA00079123"/>
    </source>
</evidence>
<feature type="domain" description="PPM-type phosphatase" evidence="12">
    <location>
        <begin position="23"/>
        <end position="256"/>
    </location>
</feature>
<dbReference type="EC" id="3.1.3.16" evidence="2"/>
<dbReference type="InterPro" id="IPR015655">
    <property type="entry name" value="PP2C"/>
</dbReference>
<evidence type="ECO:0000256" key="9">
    <source>
        <dbReference type="ARBA" id="ARBA00071184"/>
    </source>
</evidence>
<reference evidence="13" key="1">
    <citation type="journal article" date="2014" name="Int. J. Syst. Evol. Microbiol.">
        <title>Complete genome sequence of Corynebacterium casei LMG S-19264T (=DSM 44701T), isolated from a smear-ripened cheese.</title>
        <authorList>
            <consortium name="US DOE Joint Genome Institute (JGI-PGF)"/>
            <person name="Walter F."/>
            <person name="Albersmeier A."/>
            <person name="Kalinowski J."/>
            <person name="Ruckert C."/>
        </authorList>
    </citation>
    <scope>NUCLEOTIDE SEQUENCE</scope>
    <source>
        <strain evidence="13">JCM 3093</strain>
    </source>
</reference>
<evidence type="ECO:0000313" key="14">
    <source>
        <dbReference type="Proteomes" id="UP000627984"/>
    </source>
</evidence>
<dbReference type="FunFam" id="3.60.40.10:FF:000002">
    <property type="entry name" value="Serine/threonine phosphatase stp"/>
    <property type="match status" value="1"/>
</dbReference>
<dbReference type="InterPro" id="IPR036457">
    <property type="entry name" value="PPM-type-like_dom_sf"/>
</dbReference>
<dbReference type="CDD" id="cd00143">
    <property type="entry name" value="PP2Cc"/>
    <property type="match status" value="1"/>
</dbReference>
<dbReference type="Gene3D" id="3.60.40.10">
    <property type="entry name" value="PPM-type phosphatase domain"/>
    <property type="match status" value="1"/>
</dbReference>
<evidence type="ECO:0000259" key="12">
    <source>
        <dbReference type="PROSITE" id="PS51746"/>
    </source>
</evidence>
<proteinExistence type="predicted"/>
<organism evidence="13 14">
    <name type="scientific">Planomonospora parontospora</name>
    <dbReference type="NCBI Taxonomy" id="58119"/>
    <lineage>
        <taxon>Bacteria</taxon>
        <taxon>Bacillati</taxon>
        <taxon>Actinomycetota</taxon>
        <taxon>Actinomycetes</taxon>
        <taxon>Streptosporangiales</taxon>
        <taxon>Streptosporangiaceae</taxon>
        <taxon>Planomonospora</taxon>
    </lineage>
</organism>
<dbReference type="GO" id="GO:0046872">
    <property type="term" value="F:metal ion binding"/>
    <property type="evidence" value="ECO:0007669"/>
    <property type="project" value="UniProtKB-KW"/>
</dbReference>
<name>A0AA37F3F7_9ACTN</name>
<comment type="catalytic activity">
    <reaction evidence="8">
        <text>O-phospho-L-threonyl-[protein] + H2O = L-threonyl-[protein] + phosphate</text>
        <dbReference type="Rhea" id="RHEA:47004"/>
        <dbReference type="Rhea" id="RHEA-COMP:11060"/>
        <dbReference type="Rhea" id="RHEA-COMP:11605"/>
        <dbReference type="ChEBI" id="CHEBI:15377"/>
        <dbReference type="ChEBI" id="CHEBI:30013"/>
        <dbReference type="ChEBI" id="CHEBI:43474"/>
        <dbReference type="ChEBI" id="CHEBI:61977"/>
        <dbReference type="EC" id="3.1.3.16"/>
    </reaction>
</comment>
<evidence type="ECO:0000256" key="10">
    <source>
        <dbReference type="ARBA" id="ARBA00077741"/>
    </source>
</evidence>
<sequence>MLVKCFNQCFTALMAQNEGLALRYAARSDVGVRRESNEDSGYASARLLAVADGMGGHAGGEVASSLAVTTLAALDERLPVTGADLQDALKGVARDVNHALREMAEREPALRGMGTTFTAMLWDGAAFALAHVGDSRAYMLRDGALFQITHDHTLVQSLVDEGRITPEQAAEHPRRSMVLRVLEGTGDGELDLTLREARPGDRYLLCSDGLTAVVGPETLFNTLTDVGDPDEAARLLIDLANRGGGPDNITCVIADFGPHPASAERLVVGAAAERRLTP</sequence>
<evidence type="ECO:0000313" key="13">
    <source>
        <dbReference type="EMBL" id="GGK57099.1"/>
    </source>
</evidence>
<dbReference type="EMBL" id="BMQD01000004">
    <property type="protein sequence ID" value="GGK57099.1"/>
    <property type="molecule type" value="Genomic_DNA"/>
</dbReference>
<dbReference type="GO" id="GO:0004722">
    <property type="term" value="F:protein serine/threonine phosphatase activity"/>
    <property type="evidence" value="ECO:0007669"/>
    <property type="project" value="UniProtKB-EC"/>
</dbReference>
<evidence type="ECO:0000256" key="4">
    <source>
        <dbReference type="ARBA" id="ARBA00022801"/>
    </source>
</evidence>
<keyword evidence="5" id="KW-0904">Protein phosphatase</keyword>
<gene>
    <name evidence="13" type="ORF">GCM10010126_15820</name>
</gene>
<comment type="caution">
    <text evidence="13">The sequence shown here is derived from an EMBL/GenBank/DDBJ whole genome shotgun (WGS) entry which is preliminary data.</text>
</comment>
<evidence type="ECO:0000256" key="7">
    <source>
        <dbReference type="ARBA" id="ARBA00047761"/>
    </source>
</evidence>
<protein>
    <recommendedName>
        <fullName evidence="9">Serine/threonine protein phosphatase PstP</fullName>
        <ecNumber evidence="2">3.1.3.16</ecNumber>
    </recommendedName>
    <alternativeName>
        <fullName evidence="11">Mycobacterial Ser/Thr phosphatase</fullName>
    </alternativeName>
    <alternativeName>
        <fullName evidence="10">PP2C-family Ser/Thr phosphatase</fullName>
    </alternativeName>
</protein>
<keyword evidence="6" id="KW-0464">Manganese</keyword>
<comment type="catalytic activity">
    <reaction evidence="7">
        <text>O-phospho-L-seryl-[protein] + H2O = L-seryl-[protein] + phosphate</text>
        <dbReference type="Rhea" id="RHEA:20629"/>
        <dbReference type="Rhea" id="RHEA-COMP:9863"/>
        <dbReference type="Rhea" id="RHEA-COMP:11604"/>
        <dbReference type="ChEBI" id="CHEBI:15377"/>
        <dbReference type="ChEBI" id="CHEBI:29999"/>
        <dbReference type="ChEBI" id="CHEBI:43474"/>
        <dbReference type="ChEBI" id="CHEBI:83421"/>
        <dbReference type="EC" id="3.1.3.16"/>
    </reaction>
</comment>
<keyword evidence="3" id="KW-0479">Metal-binding</keyword>
<evidence type="ECO:0000256" key="6">
    <source>
        <dbReference type="ARBA" id="ARBA00023211"/>
    </source>
</evidence>
<evidence type="ECO:0000256" key="1">
    <source>
        <dbReference type="ARBA" id="ARBA00001936"/>
    </source>
</evidence>
<dbReference type="SMART" id="SM00331">
    <property type="entry name" value="PP2C_SIG"/>
    <property type="match status" value="1"/>
</dbReference>
<reference evidence="13" key="2">
    <citation type="submission" date="2022-09" db="EMBL/GenBank/DDBJ databases">
        <authorList>
            <person name="Sun Q."/>
            <person name="Ohkuma M."/>
        </authorList>
    </citation>
    <scope>NUCLEOTIDE SEQUENCE</scope>
    <source>
        <strain evidence="13">JCM 3093</strain>
    </source>
</reference>
<dbReference type="InterPro" id="IPR001932">
    <property type="entry name" value="PPM-type_phosphatase-like_dom"/>
</dbReference>
<evidence type="ECO:0000256" key="2">
    <source>
        <dbReference type="ARBA" id="ARBA00013081"/>
    </source>
</evidence>
<dbReference type="PANTHER" id="PTHR47992">
    <property type="entry name" value="PROTEIN PHOSPHATASE"/>
    <property type="match status" value="1"/>
</dbReference>
<dbReference type="Pfam" id="PF13672">
    <property type="entry name" value="PP2C_2"/>
    <property type="match status" value="1"/>
</dbReference>
<dbReference type="AlphaFoldDB" id="A0AA37F3F7"/>
<accession>A0AA37F3F7</accession>
<evidence type="ECO:0000256" key="3">
    <source>
        <dbReference type="ARBA" id="ARBA00022723"/>
    </source>
</evidence>